<keyword evidence="1" id="KW-0812">Transmembrane</keyword>
<dbReference type="Proteomes" id="UP000095621">
    <property type="component" value="Unassembled WGS sequence"/>
</dbReference>
<feature type="transmembrane region" description="Helical" evidence="1">
    <location>
        <begin position="41"/>
        <end position="61"/>
    </location>
</feature>
<dbReference type="AlphaFoldDB" id="A0A174Z2K0"/>
<dbReference type="EMBL" id="CZBU01000007">
    <property type="protein sequence ID" value="CUQ79129.1"/>
    <property type="molecule type" value="Genomic_DNA"/>
</dbReference>
<evidence type="ECO:0000256" key="1">
    <source>
        <dbReference type="SAM" id="Phobius"/>
    </source>
</evidence>
<proteinExistence type="predicted"/>
<dbReference type="RefSeq" id="WP_055216553.1">
    <property type="nucleotide sequence ID" value="NZ_CZBU01000007.1"/>
</dbReference>
<protein>
    <submittedName>
        <fullName evidence="2">Uncharacterized protein</fullName>
    </submittedName>
</protein>
<organism evidence="2 3">
    <name type="scientific">Lachnospira eligens</name>
    <dbReference type="NCBI Taxonomy" id="39485"/>
    <lineage>
        <taxon>Bacteria</taxon>
        <taxon>Bacillati</taxon>
        <taxon>Bacillota</taxon>
        <taxon>Clostridia</taxon>
        <taxon>Lachnospirales</taxon>
        <taxon>Lachnospiraceae</taxon>
        <taxon>Lachnospira</taxon>
    </lineage>
</organism>
<reference evidence="2 3" key="1">
    <citation type="submission" date="2015-09" db="EMBL/GenBank/DDBJ databases">
        <authorList>
            <consortium name="Pathogen Informatics"/>
        </authorList>
    </citation>
    <scope>NUCLEOTIDE SEQUENCE [LARGE SCALE GENOMIC DNA]</scope>
    <source>
        <strain evidence="2 3">2789STDY5834875</strain>
    </source>
</reference>
<accession>A0A174Z2K0</accession>
<name>A0A174Z2K0_9FIRM</name>
<sequence>MSNTQKNWNDFWDNYEPSRNDIVYKNMNNKGRQSNFGIKQILIAFLVTIIILMTISVPAIINEYSKPEQQPIQTTKADITLNNTYKNKVVDNVNGKTMTDNVHLINKIIKDVSKDMPLYTEEDFDNFILEIKNADLGGCYDEYKAAAVKKVMLARSINNSTDINIQNELIERYNDIELFDYLGAAFDKADVEYWRDETEIHYKYKE</sequence>
<evidence type="ECO:0000313" key="2">
    <source>
        <dbReference type="EMBL" id="CUQ79129.1"/>
    </source>
</evidence>
<gene>
    <name evidence="2" type="ORF">ERS852490_02790</name>
</gene>
<keyword evidence="1" id="KW-1133">Transmembrane helix</keyword>
<evidence type="ECO:0000313" key="3">
    <source>
        <dbReference type="Proteomes" id="UP000095621"/>
    </source>
</evidence>
<keyword evidence="1" id="KW-0472">Membrane</keyword>